<keyword evidence="2" id="KW-1185">Reference proteome</keyword>
<dbReference type="Proteomes" id="UP000309997">
    <property type="component" value="Unassembled WGS sequence"/>
</dbReference>
<accession>A0ACC4AW41</accession>
<name>A0ACC4AW41_POPAL</name>
<evidence type="ECO:0000313" key="1">
    <source>
        <dbReference type="EMBL" id="KAL3570229.1"/>
    </source>
</evidence>
<evidence type="ECO:0000313" key="2">
    <source>
        <dbReference type="Proteomes" id="UP000309997"/>
    </source>
</evidence>
<dbReference type="EMBL" id="RCHU02000015">
    <property type="protein sequence ID" value="KAL3570229.1"/>
    <property type="molecule type" value="Genomic_DNA"/>
</dbReference>
<protein>
    <submittedName>
        <fullName evidence="1">Uncharacterized protein</fullName>
    </submittedName>
</protein>
<reference evidence="1 2" key="1">
    <citation type="journal article" date="2024" name="Plant Biotechnol. J.">
        <title>Genome and CRISPR/Cas9 system of a widespread forest tree (Populus alba) in the world.</title>
        <authorList>
            <person name="Liu Y.J."/>
            <person name="Jiang P.F."/>
            <person name="Han X.M."/>
            <person name="Li X.Y."/>
            <person name="Wang H.M."/>
            <person name="Wang Y.J."/>
            <person name="Wang X.X."/>
            <person name="Zeng Q.Y."/>
        </authorList>
    </citation>
    <scope>NUCLEOTIDE SEQUENCE [LARGE SCALE GENOMIC DNA]</scope>
    <source>
        <strain evidence="2">cv. PAL-ZL1</strain>
    </source>
</reference>
<sequence>MQHTTHHQKEQILKELKRIRKETDDLQLSMRCYKGESLSSLHYEDLVELEKQLECSVNKVRARKFELLQQQVDNLRRKEKMLEVENQQIQYHLHQVATLEQQHAAVAMVKPEEQQRMLEEFQFFGDEQPIISLPKSSFRHKARLMHLPGFGFGVLIHVLLLWLFIIEFRWGTAGAALAFDITSGGVALAEKIIRQTIFFLVKTSSYYTKKYLRGKKGAHIEYSGLHPLAMDPSEEHHSIGPTGKLHKHKPQATER</sequence>
<comment type="caution">
    <text evidence="1">The sequence shown here is derived from an EMBL/GenBank/DDBJ whole genome shotgun (WGS) entry which is preliminary data.</text>
</comment>
<gene>
    <name evidence="1" type="ORF">D5086_027478</name>
</gene>
<organism evidence="1 2">
    <name type="scientific">Populus alba</name>
    <name type="common">White poplar</name>
    <dbReference type="NCBI Taxonomy" id="43335"/>
    <lineage>
        <taxon>Eukaryota</taxon>
        <taxon>Viridiplantae</taxon>
        <taxon>Streptophyta</taxon>
        <taxon>Embryophyta</taxon>
        <taxon>Tracheophyta</taxon>
        <taxon>Spermatophyta</taxon>
        <taxon>Magnoliopsida</taxon>
        <taxon>eudicotyledons</taxon>
        <taxon>Gunneridae</taxon>
        <taxon>Pentapetalae</taxon>
        <taxon>rosids</taxon>
        <taxon>fabids</taxon>
        <taxon>Malpighiales</taxon>
        <taxon>Salicaceae</taxon>
        <taxon>Saliceae</taxon>
        <taxon>Populus</taxon>
    </lineage>
</organism>
<proteinExistence type="predicted"/>